<gene>
    <name evidence="1" type="ORF">ISN74_12155</name>
</gene>
<organism evidence="1 2">
    <name type="scientific">Dyella caseinilytica</name>
    <dbReference type="NCBI Taxonomy" id="1849581"/>
    <lineage>
        <taxon>Bacteria</taxon>
        <taxon>Pseudomonadati</taxon>
        <taxon>Pseudomonadota</taxon>
        <taxon>Gammaproteobacteria</taxon>
        <taxon>Lysobacterales</taxon>
        <taxon>Rhodanobacteraceae</taxon>
        <taxon>Dyella</taxon>
    </lineage>
</organism>
<sequence>MFGFGLRGRTGEVIRRGAYALFLGDYIDKTTIDESELNDEAKAALYFYAAANCLYDLYLQMKMSVAGDKDWANITFFMDNALNGIEGYERERKMPRGALAVHCIPVLAKIGDYAAKRGVYPDLMSAQEVDKLDDDIDVEEVRKLIVAGRDKFHAATEHMFTKT</sequence>
<name>A0ABX7GQZ6_9GAMM</name>
<accession>A0ABX7GQZ6</accession>
<reference evidence="1 2" key="1">
    <citation type="submission" date="2020-10" db="EMBL/GenBank/DDBJ databases">
        <title>Phylogeny of dyella-like bacteria.</title>
        <authorList>
            <person name="Fu J."/>
        </authorList>
    </citation>
    <scope>NUCLEOTIDE SEQUENCE [LARGE SCALE GENOMIC DNA]</scope>
    <source>
        <strain evidence="1 2">DHOB09</strain>
    </source>
</reference>
<protein>
    <recommendedName>
        <fullName evidence="3">HEPN domain-containing protein</fullName>
    </recommendedName>
</protein>
<evidence type="ECO:0000313" key="1">
    <source>
        <dbReference type="EMBL" id="QRN52242.1"/>
    </source>
</evidence>
<dbReference type="EMBL" id="CP064030">
    <property type="protein sequence ID" value="QRN52242.1"/>
    <property type="molecule type" value="Genomic_DNA"/>
</dbReference>
<dbReference type="RefSeq" id="WP_188800994.1">
    <property type="nucleotide sequence ID" value="NZ_BMIZ01000003.1"/>
</dbReference>
<evidence type="ECO:0008006" key="3">
    <source>
        <dbReference type="Google" id="ProtNLM"/>
    </source>
</evidence>
<dbReference type="Proteomes" id="UP000663181">
    <property type="component" value="Chromosome"/>
</dbReference>
<evidence type="ECO:0000313" key="2">
    <source>
        <dbReference type="Proteomes" id="UP000663181"/>
    </source>
</evidence>
<keyword evidence="2" id="KW-1185">Reference proteome</keyword>
<proteinExistence type="predicted"/>